<dbReference type="Gene3D" id="2.60.120.920">
    <property type="match status" value="1"/>
</dbReference>
<dbReference type="WBParaSite" id="MhA1_Contig847.frz3.gene1">
    <property type="protein sequence ID" value="MhA1_Contig847.frz3.gene1"/>
    <property type="gene ID" value="MhA1_Contig847.frz3.gene1"/>
</dbReference>
<evidence type="ECO:0000313" key="3">
    <source>
        <dbReference type="WBParaSite" id="MhA1_Contig847.frz3.gene1"/>
    </source>
</evidence>
<evidence type="ECO:0000313" key="2">
    <source>
        <dbReference type="Proteomes" id="UP000095281"/>
    </source>
</evidence>
<sequence length="411" mass="48702">MTEDMSSISDFELIQSNDVINIEKNLNNAENVLVEEKNKLFENEIKMEIQKLKSDHKNEIEEIKINFQQFFNEKIKEILIKNKEEKNKLEMKNQFLENGMKILKEETNEEIQKLKTDHKKEIEEIKINFQQFNEKINEEKDKKEKIEIKNQLLENGIKILKEETKETIALFEKKICELTSEMDKLNNLNNKQVSFVQIINKWDRISGLYECCKNKCINTKKPFANCIKGNGFINLINEENIKYIKGKGIDKKGRVYGKYLFNKPKEDLNNYSLFYFEIKCFKIDEGDKNYMSIGHRNCNNKCIRFHVKYALIKNEEDEEFKINNFFWNNNDIFGCGLIYPPKNKINKLPYIFFTQNGKQIGKAVLANENCISYIPYVSLNGCSVEANFGNDLETKPFIYDIRKHFLAKQFY</sequence>
<proteinExistence type="predicted"/>
<organism evidence="2 3">
    <name type="scientific">Meloidogyne hapla</name>
    <name type="common">Root-knot nematode worm</name>
    <dbReference type="NCBI Taxonomy" id="6305"/>
    <lineage>
        <taxon>Eukaryota</taxon>
        <taxon>Metazoa</taxon>
        <taxon>Ecdysozoa</taxon>
        <taxon>Nematoda</taxon>
        <taxon>Chromadorea</taxon>
        <taxon>Rhabditida</taxon>
        <taxon>Tylenchina</taxon>
        <taxon>Tylenchomorpha</taxon>
        <taxon>Tylenchoidea</taxon>
        <taxon>Meloidogynidae</taxon>
        <taxon>Meloidogyninae</taxon>
        <taxon>Meloidogyne</taxon>
    </lineage>
</organism>
<dbReference type="AlphaFoldDB" id="A0A1I8BZP4"/>
<reference evidence="3" key="1">
    <citation type="submission" date="2016-11" db="UniProtKB">
        <authorList>
            <consortium name="WormBaseParasite"/>
        </authorList>
    </citation>
    <scope>IDENTIFICATION</scope>
</reference>
<keyword evidence="2" id="KW-1185">Reference proteome</keyword>
<name>A0A1I8BZP4_MELHA</name>
<feature type="coiled-coil region" evidence="1">
    <location>
        <begin position="19"/>
        <end position="163"/>
    </location>
</feature>
<keyword evidence="1" id="KW-0175">Coiled coil</keyword>
<protein>
    <submittedName>
        <fullName evidence="3">SPRY domain-containing protein</fullName>
    </submittedName>
</protein>
<accession>A0A1I8BZP4</accession>
<dbReference type="InterPro" id="IPR043136">
    <property type="entry name" value="B30.2/SPRY_sf"/>
</dbReference>
<evidence type="ECO:0000256" key="1">
    <source>
        <dbReference type="SAM" id="Coils"/>
    </source>
</evidence>
<dbReference type="Proteomes" id="UP000095281">
    <property type="component" value="Unplaced"/>
</dbReference>